<protein>
    <submittedName>
        <fullName evidence="1">RNA-binding protein</fullName>
    </submittedName>
</protein>
<dbReference type="OrthoDB" id="1753767at2"/>
<sequence>MCESSAFIMGKNNELIKIMDYIVNINPDGDKVYLTDLFGNQKIIDGAIKEMRLIDHKIILEENK</sequence>
<organism evidence="1 2">
    <name type="scientific">Terrisporobacter othiniensis</name>
    <dbReference type="NCBI Taxonomy" id="1577792"/>
    <lineage>
        <taxon>Bacteria</taxon>
        <taxon>Bacillati</taxon>
        <taxon>Bacillota</taxon>
        <taxon>Clostridia</taxon>
        <taxon>Peptostreptococcales</taxon>
        <taxon>Peptostreptococcaceae</taxon>
        <taxon>Terrisporobacter</taxon>
    </lineage>
</organism>
<dbReference type="Pfam" id="PF10133">
    <property type="entry name" value="CooT"/>
    <property type="match status" value="1"/>
</dbReference>
<evidence type="ECO:0000313" key="1">
    <source>
        <dbReference type="EMBL" id="KHS58423.1"/>
    </source>
</evidence>
<dbReference type="Proteomes" id="UP000031189">
    <property type="component" value="Unassembled WGS sequence"/>
</dbReference>
<proteinExistence type="predicted"/>
<keyword evidence="2" id="KW-1185">Reference proteome</keyword>
<name>A0A0B3W058_9FIRM</name>
<comment type="caution">
    <text evidence="1">The sequence shown here is derived from an EMBL/GenBank/DDBJ whole genome shotgun (WGS) entry which is preliminary data.</text>
</comment>
<gene>
    <name evidence="1" type="ORF">QX51_02665</name>
</gene>
<reference evidence="1 2" key="1">
    <citation type="submission" date="2014-12" db="EMBL/GenBank/DDBJ databases">
        <title>Draft genome sequence of Terrisporobacter sp. 08-306576, isolated from the blood culture of a bacteremia patient.</title>
        <authorList>
            <person name="Lund L.C."/>
            <person name="Sydenham T.V."/>
            <person name="Hogh S.V."/>
            <person name="Skov M.N."/>
            <person name="Kemp M."/>
            <person name="Justesen U.S."/>
        </authorList>
    </citation>
    <scope>NUCLEOTIDE SEQUENCE [LARGE SCALE GENOMIC DNA]</scope>
    <source>
        <strain evidence="1 2">08-306576</strain>
    </source>
</reference>
<dbReference type="EMBL" id="JWHR01000032">
    <property type="protein sequence ID" value="KHS58423.1"/>
    <property type="molecule type" value="Genomic_DNA"/>
</dbReference>
<evidence type="ECO:0000313" key="2">
    <source>
        <dbReference type="Proteomes" id="UP000031189"/>
    </source>
</evidence>
<dbReference type="STRING" id="1577792.QX51_02665"/>
<accession>A0A0B3W058</accession>
<dbReference type="RefSeq" id="WP_039678366.1">
    <property type="nucleotide sequence ID" value="NZ_JAWGXO010000003.1"/>
</dbReference>
<dbReference type="AlphaFoldDB" id="A0A0B3W058"/>
<dbReference type="InterPro" id="IPR019300">
    <property type="entry name" value="CooT"/>
</dbReference>